<proteinExistence type="inferred from homology"/>
<feature type="non-terminal residue" evidence="5">
    <location>
        <position position="301"/>
    </location>
</feature>
<gene>
    <name evidence="5" type="ORF">BpHYR1_029938</name>
</gene>
<keyword evidence="6" id="KW-1185">Reference proteome</keyword>
<dbReference type="InterPro" id="IPR003653">
    <property type="entry name" value="Peptidase_C48_C"/>
</dbReference>
<comment type="caution">
    <text evidence="5">The sequence shown here is derived from an EMBL/GenBank/DDBJ whole genome shotgun (WGS) entry which is preliminary data.</text>
</comment>
<evidence type="ECO:0000259" key="4">
    <source>
        <dbReference type="PROSITE" id="PS50600"/>
    </source>
</evidence>
<dbReference type="Proteomes" id="UP000276133">
    <property type="component" value="Unassembled WGS sequence"/>
</dbReference>
<keyword evidence="2" id="KW-0645">Protease</keyword>
<accession>A0A3M7SPT3</accession>
<dbReference type="InterPro" id="IPR038765">
    <property type="entry name" value="Papain-like_cys_pep_sf"/>
</dbReference>
<dbReference type="GO" id="GO:0006508">
    <property type="term" value="P:proteolysis"/>
    <property type="evidence" value="ECO:0007669"/>
    <property type="project" value="UniProtKB-KW"/>
</dbReference>
<name>A0A3M7SPT3_BRAPC</name>
<organism evidence="5 6">
    <name type="scientific">Brachionus plicatilis</name>
    <name type="common">Marine rotifer</name>
    <name type="synonym">Brachionus muelleri</name>
    <dbReference type="NCBI Taxonomy" id="10195"/>
    <lineage>
        <taxon>Eukaryota</taxon>
        <taxon>Metazoa</taxon>
        <taxon>Spiralia</taxon>
        <taxon>Gnathifera</taxon>
        <taxon>Rotifera</taxon>
        <taxon>Eurotatoria</taxon>
        <taxon>Monogononta</taxon>
        <taxon>Pseudotrocha</taxon>
        <taxon>Ploima</taxon>
        <taxon>Brachionidae</taxon>
        <taxon>Brachionus</taxon>
    </lineage>
</organism>
<evidence type="ECO:0000256" key="3">
    <source>
        <dbReference type="ARBA" id="ARBA00022801"/>
    </source>
</evidence>
<evidence type="ECO:0000256" key="2">
    <source>
        <dbReference type="ARBA" id="ARBA00022670"/>
    </source>
</evidence>
<evidence type="ECO:0000313" key="5">
    <source>
        <dbReference type="EMBL" id="RNA37715.1"/>
    </source>
</evidence>
<dbReference type="GO" id="GO:0008234">
    <property type="term" value="F:cysteine-type peptidase activity"/>
    <property type="evidence" value="ECO:0007669"/>
    <property type="project" value="InterPro"/>
</dbReference>
<dbReference type="SUPFAM" id="SSF54001">
    <property type="entry name" value="Cysteine proteinases"/>
    <property type="match status" value="1"/>
</dbReference>
<evidence type="ECO:0000313" key="6">
    <source>
        <dbReference type="Proteomes" id="UP000276133"/>
    </source>
</evidence>
<reference evidence="5 6" key="1">
    <citation type="journal article" date="2018" name="Sci. Rep.">
        <title>Genomic signatures of local adaptation to the degree of environmental predictability in rotifers.</title>
        <authorList>
            <person name="Franch-Gras L."/>
            <person name="Hahn C."/>
            <person name="Garcia-Roger E.M."/>
            <person name="Carmona M.J."/>
            <person name="Serra M."/>
            <person name="Gomez A."/>
        </authorList>
    </citation>
    <scope>NUCLEOTIDE SEQUENCE [LARGE SCALE GENOMIC DNA]</scope>
    <source>
        <strain evidence="5">HYR1</strain>
    </source>
</reference>
<dbReference type="EMBL" id="REGN01000995">
    <property type="protein sequence ID" value="RNA37715.1"/>
    <property type="molecule type" value="Genomic_DNA"/>
</dbReference>
<dbReference type="Gene3D" id="3.40.395.10">
    <property type="entry name" value="Adenoviral Proteinase, Chain A"/>
    <property type="match status" value="1"/>
</dbReference>
<keyword evidence="3" id="KW-0378">Hydrolase</keyword>
<dbReference type="AlphaFoldDB" id="A0A3M7SPT3"/>
<dbReference type="PROSITE" id="PS50600">
    <property type="entry name" value="ULP_PROTEASE"/>
    <property type="match status" value="1"/>
</dbReference>
<sequence>MPLWTGILLNDCLEDYTTRLSNNSLESWFGHLKNDLLCVNKRINTKRRCFPSEIAAPLFNYIKIKFEKYKNIFDLNFKNFEKIKITPEDVEMWKFPERASNSKKEPCKRSFNGYTDFDFSEETINKTFETKCFIENPSRNDNEKVFVDNSLLDNKYHLEDFAFYKIDCYIVTVKQIQDLLEKKCLSDSLEDFDFLLGPILINKNHWVAFFADKQKKEIYYFNSLGENEIEKKRLETNWNSFIRGLNCFKQDKSFWKLKTFIHVKQSDQTSCGAFVCFFIKILALETISNEKEMFFPNNIRE</sequence>
<dbReference type="Pfam" id="PF02902">
    <property type="entry name" value="Peptidase_C48"/>
    <property type="match status" value="1"/>
</dbReference>
<comment type="similarity">
    <text evidence="1">Belongs to the peptidase C48 family.</text>
</comment>
<protein>
    <recommendedName>
        <fullName evidence="4">Ubiquitin-like protease family profile domain-containing protein</fullName>
    </recommendedName>
</protein>
<dbReference type="OrthoDB" id="10234244at2759"/>
<evidence type="ECO:0000256" key="1">
    <source>
        <dbReference type="ARBA" id="ARBA00005234"/>
    </source>
</evidence>
<feature type="domain" description="Ubiquitin-like protease family profile" evidence="4">
    <location>
        <begin position="83"/>
        <end position="282"/>
    </location>
</feature>